<dbReference type="GO" id="GO:0002376">
    <property type="term" value="P:immune system process"/>
    <property type="evidence" value="ECO:0007669"/>
    <property type="project" value="UniProtKB-KW"/>
</dbReference>
<evidence type="ECO:0000313" key="9">
    <source>
        <dbReference type="EMBL" id="CZS93402.1"/>
    </source>
</evidence>
<accession>A0A1E1K5V9</accession>
<dbReference type="InParanoid" id="A0A1E1K5V9"/>
<evidence type="ECO:0000256" key="2">
    <source>
        <dbReference type="ARBA" id="ARBA00022490"/>
    </source>
</evidence>
<comment type="caution">
    <text evidence="9">The sequence shown here is derived from an EMBL/GenBank/DDBJ whole genome shotgun (WGS) entry which is preliminary data.</text>
</comment>
<proteinExistence type="predicted"/>
<comment type="subcellular location">
    <subcellularLocation>
        <location evidence="1">Cytoplasm</location>
    </subcellularLocation>
</comment>
<dbReference type="InterPro" id="IPR046439">
    <property type="entry name" value="ZF_RZ_dom"/>
</dbReference>
<keyword evidence="4" id="KW-0863">Zinc-finger</keyword>
<feature type="domain" description="RZ-type" evidence="8">
    <location>
        <begin position="80"/>
        <end position="157"/>
    </location>
</feature>
<sequence>MDVVPYFRRITVDRNQPAQKLHDATVYATMQAAARDLEVGQAMARGPAGSSINNGGGNPTQKKKFDFSRSPRSFASNPFKDADILDEAIDHIMGLLGKEWYEEVTAEELAAIKQAMFAIGECGMPMEQARCIECGARIGGRDHQAVDGVTRAEEMER</sequence>
<keyword evidence="6" id="KW-0391">Immunity</keyword>
<evidence type="ECO:0000256" key="1">
    <source>
        <dbReference type="ARBA" id="ARBA00004496"/>
    </source>
</evidence>
<keyword evidence="5" id="KW-0862">Zinc</keyword>
<reference evidence="10" key="1">
    <citation type="submission" date="2016-03" db="EMBL/GenBank/DDBJ databases">
        <authorList>
            <person name="Ploux O."/>
        </authorList>
    </citation>
    <scope>NUCLEOTIDE SEQUENCE [LARGE SCALE GENOMIC DNA]</scope>
    <source>
        <strain evidence="10">UK7</strain>
    </source>
</reference>
<keyword evidence="3" id="KW-0479">Metal-binding</keyword>
<evidence type="ECO:0000256" key="6">
    <source>
        <dbReference type="ARBA" id="ARBA00022859"/>
    </source>
</evidence>
<protein>
    <recommendedName>
        <fullName evidence="8">RZ-type domain-containing protein</fullName>
    </recommendedName>
</protein>
<evidence type="ECO:0000259" key="8">
    <source>
        <dbReference type="PROSITE" id="PS51981"/>
    </source>
</evidence>
<dbReference type="AlphaFoldDB" id="A0A1E1K5V9"/>
<dbReference type="PROSITE" id="PS51981">
    <property type="entry name" value="ZF_RZ"/>
    <property type="match status" value="1"/>
</dbReference>
<dbReference type="Pfam" id="PF20173">
    <property type="entry name" value="ZnF_RZ-type"/>
    <property type="match status" value="1"/>
</dbReference>
<evidence type="ECO:0000256" key="3">
    <source>
        <dbReference type="ARBA" id="ARBA00022723"/>
    </source>
</evidence>
<dbReference type="GO" id="GO:0008270">
    <property type="term" value="F:zinc ion binding"/>
    <property type="evidence" value="ECO:0007669"/>
    <property type="project" value="UniProtKB-KW"/>
</dbReference>
<evidence type="ECO:0000313" key="10">
    <source>
        <dbReference type="Proteomes" id="UP000178129"/>
    </source>
</evidence>
<organism evidence="9 10">
    <name type="scientific">Rhynchosporium graminicola</name>
    <dbReference type="NCBI Taxonomy" id="2792576"/>
    <lineage>
        <taxon>Eukaryota</taxon>
        <taxon>Fungi</taxon>
        <taxon>Dikarya</taxon>
        <taxon>Ascomycota</taxon>
        <taxon>Pezizomycotina</taxon>
        <taxon>Leotiomycetes</taxon>
        <taxon>Helotiales</taxon>
        <taxon>Ploettnerulaceae</taxon>
        <taxon>Rhynchosporium</taxon>
    </lineage>
</organism>
<keyword evidence="2" id="KW-0963">Cytoplasm</keyword>
<evidence type="ECO:0000256" key="7">
    <source>
        <dbReference type="SAM" id="MobiDB-lite"/>
    </source>
</evidence>
<dbReference type="STRING" id="914237.A0A1E1K5V9"/>
<name>A0A1E1K5V9_9HELO</name>
<dbReference type="EMBL" id="FJUW01000007">
    <property type="protein sequence ID" value="CZS93402.1"/>
    <property type="molecule type" value="Genomic_DNA"/>
</dbReference>
<feature type="region of interest" description="Disordered" evidence="7">
    <location>
        <begin position="45"/>
        <end position="72"/>
    </location>
</feature>
<evidence type="ECO:0000256" key="4">
    <source>
        <dbReference type="ARBA" id="ARBA00022771"/>
    </source>
</evidence>
<keyword evidence="10" id="KW-1185">Reference proteome</keyword>
<gene>
    <name evidence="9" type="ORF">RCO7_07722</name>
</gene>
<evidence type="ECO:0000256" key="5">
    <source>
        <dbReference type="ARBA" id="ARBA00022833"/>
    </source>
</evidence>
<dbReference type="GO" id="GO:0005737">
    <property type="term" value="C:cytoplasm"/>
    <property type="evidence" value="ECO:0007669"/>
    <property type="project" value="UniProtKB-SubCell"/>
</dbReference>
<dbReference type="Proteomes" id="UP000178129">
    <property type="component" value="Unassembled WGS sequence"/>
</dbReference>